<name>A0A146KBI7_9EUKA</name>
<dbReference type="Pfam" id="PF03259">
    <property type="entry name" value="Robl_LC7"/>
    <property type="match status" value="1"/>
</dbReference>
<proteinExistence type="inferred from homology"/>
<dbReference type="InterPro" id="IPR004942">
    <property type="entry name" value="Roadblock/LAMTOR2_dom"/>
</dbReference>
<protein>
    <submittedName>
        <fullName evidence="3">Dynein light chain</fullName>
    </submittedName>
</protein>
<feature type="domain" description="Roadblock/LAMTOR2" evidence="2">
    <location>
        <begin position="1"/>
        <end position="89"/>
    </location>
</feature>
<dbReference type="SMART" id="SM00960">
    <property type="entry name" value="Robl_LC7"/>
    <property type="match status" value="1"/>
</dbReference>
<comment type="similarity">
    <text evidence="1">Belongs to the GAMAD family.</text>
</comment>
<dbReference type="EMBL" id="GDID01002978">
    <property type="protein sequence ID" value="JAP93628.1"/>
    <property type="molecule type" value="Transcribed_RNA"/>
</dbReference>
<accession>A0A146KBI7</accession>
<reference evidence="3" key="1">
    <citation type="submission" date="2015-07" db="EMBL/GenBank/DDBJ databases">
        <title>Adaptation to a free-living lifestyle via gene acquisitions in the diplomonad Trepomonas sp. PC1.</title>
        <authorList>
            <person name="Xu F."/>
            <person name="Jerlstrom-Hultqvist J."/>
            <person name="Kolisko M."/>
            <person name="Simpson A.G.B."/>
            <person name="Roger A.J."/>
            <person name="Svard S.G."/>
            <person name="Andersson J.O."/>
        </authorList>
    </citation>
    <scope>NUCLEOTIDE SEQUENCE</scope>
    <source>
        <strain evidence="3">PC1</strain>
    </source>
</reference>
<evidence type="ECO:0000259" key="2">
    <source>
        <dbReference type="SMART" id="SM00960"/>
    </source>
</evidence>
<evidence type="ECO:0000313" key="3">
    <source>
        <dbReference type="EMBL" id="JAP93628.1"/>
    </source>
</evidence>
<feature type="non-terminal residue" evidence="3">
    <location>
        <position position="1"/>
    </location>
</feature>
<gene>
    <name evidence="3" type="ORF">TPC1_14024</name>
</gene>
<dbReference type="AlphaFoldDB" id="A0A146KBI7"/>
<sequence length="94" mass="10500">VEATVDRISKHPGVIGIMVLINDGTVLRSTFNNEETTKYSKILLPFAQLAISSIRDVDPINDLTFSKICSDKREIIIIPSEQYYVVAFTNNVAQ</sequence>
<dbReference type="PANTHER" id="PTHR10779">
    <property type="entry name" value="DYNEIN LIGHT CHAIN ROADBLOCK"/>
    <property type="match status" value="1"/>
</dbReference>
<dbReference type="SUPFAM" id="SSF103196">
    <property type="entry name" value="Roadblock/LC7 domain"/>
    <property type="match status" value="1"/>
</dbReference>
<organism evidence="3">
    <name type="scientific">Trepomonas sp. PC1</name>
    <dbReference type="NCBI Taxonomy" id="1076344"/>
    <lineage>
        <taxon>Eukaryota</taxon>
        <taxon>Metamonada</taxon>
        <taxon>Diplomonadida</taxon>
        <taxon>Hexamitidae</taxon>
        <taxon>Hexamitinae</taxon>
        <taxon>Trepomonas</taxon>
    </lineage>
</organism>
<dbReference type="Gene3D" id="3.30.450.30">
    <property type="entry name" value="Dynein light chain 2a, cytoplasmic"/>
    <property type="match status" value="1"/>
</dbReference>
<evidence type="ECO:0000256" key="1">
    <source>
        <dbReference type="ARBA" id="ARBA00007191"/>
    </source>
</evidence>